<evidence type="ECO:0000313" key="3">
    <source>
        <dbReference type="EMBL" id="BBG22718.1"/>
    </source>
</evidence>
<dbReference type="Pfam" id="PF20586">
    <property type="entry name" value="DUF6788"/>
    <property type="match status" value="1"/>
</dbReference>
<dbReference type="Proteomes" id="UP000325030">
    <property type="component" value="Chromosome"/>
</dbReference>
<dbReference type="KEGG" id="step:IC006_0002"/>
<feature type="coiled-coil region" evidence="1">
    <location>
        <begin position="6"/>
        <end position="33"/>
    </location>
</feature>
<keyword evidence="1" id="KW-0175">Coiled coil</keyword>
<evidence type="ECO:0000313" key="5">
    <source>
        <dbReference type="Proteomes" id="UP000322983"/>
    </source>
</evidence>
<dbReference type="EMBL" id="AP018929">
    <property type="protein sequence ID" value="BBG22718.1"/>
    <property type="molecule type" value="Genomic_DNA"/>
</dbReference>
<keyword evidence="5" id="KW-1185">Reference proteome</keyword>
<organism evidence="3 5">
    <name type="scientific">Sulfuracidifex tepidarius</name>
    <dbReference type="NCBI Taxonomy" id="1294262"/>
    <lineage>
        <taxon>Archaea</taxon>
        <taxon>Thermoproteota</taxon>
        <taxon>Thermoprotei</taxon>
        <taxon>Sulfolobales</taxon>
        <taxon>Sulfolobaceae</taxon>
        <taxon>Sulfuracidifex</taxon>
    </lineage>
</organism>
<name>A0A510DRB8_9CREN</name>
<dbReference type="OrthoDB" id="37060at2157"/>
<dbReference type="Proteomes" id="UP000322983">
    <property type="component" value="Chromosome"/>
</dbReference>
<protein>
    <recommendedName>
        <fullName evidence="2">DUF6788 domain-containing protein</fullName>
    </recommendedName>
</protein>
<proteinExistence type="predicted"/>
<feature type="coiled-coil region" evidence="1">
    <location>
        <begin position="75"/>
        <end position="102"/>
    </location>
</feature>
<dbReference type="AlphaFoldDB" id="A0A510DRB8"/>
<dbReference type="EMBL" id="AP018930">
    <property type="protein sequence ID" value="BBG25497.1"/>
    <property type="molecule type" value="Genomic_DNA"/>
</dbReference>
<gene>
    <name evidence="3" type="ORF">IC006_0002</name>
    <name evidence="4" type="ORF">IC007_0002</name>
</gene>
<evidence type="ECO:0000256" key="1">
    <source>
        <dbReference type="SAM" id="Coils"/>
    </source>
</evidence>
<sequence>MIWEKVKELEEKLDQLNKQIREIEEELESLPSGHIDSKKVKGKQYYYLRYWEEGKLKSKYLGKDPSEERAKLDKALKLRQQLTSLKEEKVRIERVMQKIQSALFSIVF</sequence>
<dbReference type="RefSeq" id="WP_149528163.1">
    <property type="nucleotide sequence ID" value="NZ_AP018929.1"/>
</dbReference>
<reference evidence="3 5" key="2">
    <citation type="journal article" date="2020" name="Int. J. Syst. Evol. Microbiol.">
        <title>Sulfuracidifex tepidarius gen. nov., sp. nov. and transfer of Sulfolobus metallicus Huber and Stetter 1992 to the genus Sulfuracidifex as Sulfuracidifex metallicus comb. nov.</title>
        <authorList>
            <person name="Itoh T."/>
            <person name="Miura T."/>
            <person name="Sakai H.D."/>
            <person name="Kato S."/>
            <person name="Ohkuma M."/>
            <person name="Takashina T."/>
        </authorList>
    </citation>
    <scope>NUCLEOTIDE SEQUENCE [LARGE SCALE GENOMIC DNA]</scope>
    <source>
        <strain evidence="3 5">IC-006</strain>
        <strain evidence="4">IC-007</strain>
    </source>
</reference>
<accession>A0A510DZ90</accession>
<dbReference type="InterPro" id="IPR046738">
    <property type="entry name" value="DUF6788"/>
</dbReference>
<evidence type="ECO:0000313" key="4">
    <source>
        <dbReference type="EMBL" id="BBG25497.1"/>
    </source>
</evidence>
<dbReference type="GeneID" id="41716528"/>
<evidence type="ECO:0000259" key="2">
    <source>
        <dbReference type="Pfam" id="PF20586"/>
    </source>
</evidence>
<feature type="domain" description="DUF6788" evidence="2">
    <location>
        <begin position="14"/>
        <end position="68"/>
    </location>
</feature>
<evidence type="ECO:0000313" key="6">
    <source>
        <dbReference type="Proteomes" id="UP000325030"/>
    </source>
</evidence>
<reference evidence="6" key="1">
    <citation type="submission" date="2018-09" db="EMBL/GenBank/DDBJ databases">
        <title>Complete Genome Sequencing of Sulfolobus sp. JCM 16834.</title>
        <authorList>
            <person name="Kato S."/>
            <person name="Itoh T."/>
            <person name="Ohkuma M."/>
        </authorList>
    </citation>
    <scope>NUCLEOTIDE SEQUENCE [LARGE SCALE GENOMIC DNA]</scope>
    <source>
        <strain evidence="6">IC-007</strain>
    </source>
</reference>
<accession>A0A510DRB8</accession>